<dbReference type="EMBL" id="KK107201">
    <property type="protein sequence ID" value="EZA55472.1"/>
    <property type="molecule type" value="Genomic_DNA"/>
</dbReference>
<dbReference type="AlphaFoldDB" id="A0A026WHD4"/>
<accession>A0A026WHD4</accession>
<proteinExistence type="predicted"/>
<reference evidence="1 2" key="1">
    <citation type="journal article" date="2014" name="Curr. Biol.">
        <title>The genome of the clonal raider ant Cerapachys biroi.</title>
        <authorList>
            <person name="Oxley P.R."/>
            <person name="Ji L."/>
            <person name="Fetter-Pruneda I."/>
            <person name="McKenzie S.K."/>
            <person name="Li C."/>
            <person name="Hu H."/>
            <person name="Zhang G."/>
            <person name="Kronauer D.J."/>
        </authorList>
    </citation>
    <scope>NUCLEOTIDE SEQUENCE [LARGE SCALE GENOMIC DNA]</scope>
</reference>
<gene>
    <name evidence="1" type="ORF">X777_04266</name>
</gene>
<organism evidence="1 2">
    <name type="scientific">Ooceraea biroi</name>
    <name type="common">Clonal raider ant</name>
    <name type="synonym">Cerapachys biroi</name>
    <dbReference type="NCBI Taxonomy" id="2015173"/>
    <lineage>
        <taxon>Eukaryota</taxon>
        <taxon>Metazoa</taxon>
        <taxon>Ecdysozoa</taxon>
        <taxon>Arthropoda</taxon>
        <taxon>Hexapoda</taxon>
        <taxon>Insecta</taxon>
        <taxon>Pterygota</taxon>
        <taxon>Neoptera</taxon>
        <taxon>Endopterygota</taxon>
        <taxon>Hymenoptera</taxon>
        <taxon>Apocrita</taxon>
        <taxon>Aculeata</taxon>
        <taxon>Formicoidea</taxon>
        <taxon>Formicidae</taxon>
        <taxon>Dorylinae</taxon>
        <taxon>Ooceraea</taxon>
    </lineage>
</organism>
<protein>
    <submittedName>
        <fullName evidence="1">Uncharacterized protein</fullName>
    </submittedName>
</protein>
<keyword evidence="2" id="KW-1185">Reference proteome</keyword>
<evidence type="ECO:0000313" key="1">
    <source>
        <dbReference type="EMBL" id="EZA55472.1"/>
    </source>
</evidence>
<name>A0A026WHD4_OOCBI</name>
<evidence type="ECO:0000313" key="2">
    <source>
        <dbReference type="Proteomes" id="UP000053097"/>
    </source>
</evidence>
<dbReference type="Proteomes" id="UP000053097">
    <property type="component" value="Unassembled WGS sequence"/>
</dbReference>
<sequence length="72" mass="8837">MRETAFHRYQLKCTWLSGINERMEMHCGYTKTQYFTYLEALEIRGHKFENLQKNQHVKIPPENTYRYLSISY</sequence>